<dbReference type="Proteomes" id="UP001148662">
    <property type="component" value="Unassembled WGS sequence"/>
</dbReference>
<sequence>MGSSWIGANTVTSAGLHPTAISTKSIAHLQPFAAFSVHLRFTPHNPKLNTLRRSGRTLSMHEFQCDECTRSFSAFHTFSHHQQQCTEGHKRLASSLDIGKEILQNKRRKLLNVIKRYKPVRAEDSLNDGGCGNVTPALPQSNDNLHLPLSIRRAPRTKRPTWKVHYMQTVDELPEPPPLAAMTDTRDASASISIKTRCRPNMFGLSRRYLGDRLPCHDPDPDELLTFQDLLDDDGQDSGLSETSQASSAVQTPPSRISVVQGAQLEKFLDPYPNENSF</sequence>
<reference evidence="1" key="1">
    <citation type="submission" date="2022-07" db="EMBL/GenBank/DDBJ databases">
        <title>Genome Sequence of Phlebia brevispora.</title>
        <authorList>
            <person name="Buettner E."/>
        </authorList>
    </citation>
    <scope>NUCLEOTIDE SEQUENCE</scope>
    <source>
        <strain evidence="1">MPL23</strain>
    </source>
</reference>
<gene>
    <name evidence="1" type="ORF">NM688_g1323</name>
</gene>
<keyword evidence="2" id="KW-1185">Reference proteome</keyword>
<accession>A0ACC1TBX5</accession>
<dbReference type="EMBL" id="JANHOG010000137">
    <property type="protein sequence ID" value="KAJ3557712.1"/>
    <property type="molecule type" value="Genomic_DNA"/>
</dbReference>
<organism evidence="1 2">
    <name type="scientific">Phlebia brevispora</name>
    <dbReference type="NCBI Taxonomy" id="194682"/>
    <lineage>
        <taxon>Eukaryota</taxon>
        <taxon>Fungi</taxon>
        <taxon>Dikarya</taxon>
        <taxon>Basidiomycota</taxon>
        <taxon>Agaricomycotina</taxon>
        <taxon>Agaricomycetes</taxon>
        <taxon>Polyporales</taxon>
        <taxon>Meruliaceae</taxon>
        <taxon>Phlebia</taxon>
    </lineage>
</organism>
<evidence type="ECO:0000313" key="1">
    <source>
        <dbReference type="EMBL" id="KAJ3557712.1"/>
    </source>
</evidence>
<protein>
    <submittedName>
        <fullName evidence="1">Uncharacterized protein</fullName>
    </submittedName>
</protein>
<evidence type="ECO:0000313" key="2">
    <source>
        <dbReference type="Proteomes" id="UP001148662"/>
    </source>
</evidence>
<proteinExistence type="predicted"/>
<comment type="caution">
    <text evidence="1">The sequence shown here is derived from an EMBL/GenBank/DDBJ whole genome shotgun (WGS) entry which is preliminary data.</text>
</comment>
<name>A0ACC1TBX5_9APHY</name>